<dbReference type="RefSeq" id="WP_100714954.1">
    <property type="nucleotide sequence ID" value="NZ_NPDY01000019.1"/>
</dbReference>
<evidence type="ECO:0000313" key="4">
    <source>
        <dbReference type="Proteomes" id="UP000231990"/>
    </source>
</evidence>
<dbReference type="Gene3D" id="1.10.220.30">
    <property type="match status" value="1"/>
</dbReference>
<comment type="caution">
    <text evidence="2">The sequence shown here is derived from an EMBL/GenBank/DDBJ whole genome shotgun (WGS) entry which is preliminary data.</text>
</comment>
<name>A0A2M9ZJK5_9LEPT</name>
<dbReference type="SUPFAM" id="SSF48029">
    <property type="entry name" value="FliG"/>
    <property type="match status" value="1"/>
</dbReference>
<evidence type="ECO:0000313" key="3">
    <source>
        <dbReference type="Proteomes" id="UP000231962"/>
    </source>
</evidence>
<dbReference type="EMBL" id="NPDZ01000011">
    <property type="protein sequence ID" value="PJZ72230.1"/>
    <property type="molecule type" value="Genomic_DNA"/>
</dbReference>
<dbReference type="Proteomes" id="UP000231962">
    <property type="component" value="Unassembled WGS sequence"/>
</dbReference>
<reference evidence="3 4" key="1">
    <citation type="submission" date="2017-07" db="EMBL/GenBank/DDBJ databases">
        <title>Leptospira spp. isolated from tropical soils.</title>
        <authorList>
            <person name="Thibeaux R."/>
            <person name="Iraola G."/>
            <person name="Ferres I."/>
            <person name="Bierque E."/>
            <person name="Girault D."/>
            <person name="Soupe-Gilbert M.-E."/>
            <person name="Picardeau M."/>
            <person name="Goarant C."/>
        </authorList>
    </citation>
    <scope>NUCLEOTIDE SEQUENCE [LARGE SCALE GENOMIC DNA]</scope>
    <source>
        <strain evidence="2 4">FH1-B-B1</strain>
        <strain evidence="1 3">FH1-B-C1</strain>
    </source>
</reference>
<accession>A0A2M9ZJK5</accession>
<sequence>MIHIEGSNYHFFLCTPDSVARVKTTQSPFYDFDPNQIEELPYLYSQPSMIPKFLYKLEYSRRTYESEPMHSPAYISYKNGNLSLEETRFPEGTRELSGGKLYLIKKHPYSPIGKIPIYLLTAPSHSTQIGPIQTGKFTLVRLDRTRQISTRYLSLRDIVNPELDEKSVSKKIEELYFDKESKSYLFRLVKILYAGTPAEEQTIVSNLFSKEPEFASFLRDKIFTIEILPLIHGPFLNSILNIMDERLLKFSIARLSSPVKRMVEKNVSKNKWKSIQSSPAKKPDPGESFEEIVEKEIFRRFSRKIYYEEGIFPVYAIARNEEQISLGTRKEVHFQTIPAEKYNLNLVGHGIELFAVTQEKILFRVGQSLEVFRADLLISKRERDSVEYYKIPENSILEIPRYDQTKLVVGGGIGADRKPVEFSLLSYNY</sequence>
<evidence type="ECO:0000313" key="1">
    <source>
        <dbReference type="EMBL" id="PJZ68575.1"/>
    </source>
</evidence>
<evidence type="ECO:0000313" key="2">
    <source>
        <dbReference type="EMBL" id="PJZ72230.1"/>
    </source>
</evidence>
<dbReference type="Proteomes" id="UP000231990">
    <property type="component" value="Unassembled WGS sequence"/>
</dbReference>
<evidence type="ECO:0008006" key="5">
    <source>
        <dbReference type="Google" id="ProtNLM"/>
    </source>
</evidence>
<gene>
    <name evidence="1" type="ORF">CH360_15430</name>
    <name evidence="2" type="ORF">CH373_14975</name>
</gene>
<dbReference type="EMBL" id="NPDY01000019">
    <property type="protein sequence ID" value="PJZ68575.1"/>
    <property type="molecule type" value="Genomic_DNA"/>
</dbReference>
<dbReference type="InterPro" id="IPR011002">
    <property type="entry name" value="FliG_a-hlx"/>
</dbReference>
<protein>
    <recommendedName>
        <fullName evidence="5">Flagellar motor switch protein FliG</fullName>
    </recommendedName>
</protein>
<organism evidence="2 4">
    <name type="scientific">Leptospira perolatii</name>
    <dbReference type="NCBI Taxonomy" id="2023191"/>
    <lineage>
        <taxon>Bacteria</taxon>
        <taxon>Pseudomonadati</taxon>
        <taxon>Spirochaetota</taxon>
        <taxon>Spirochaetia</taxon>
        <taxon>Leptospirales</taxon>
        <taxon>Leptospiraceae</taxon>
        <taxon>Leptospira</taxon>
    </lineage>
</organism>
<keyword evidence="3" id="KW-1185">Reference proteome</keyword>
<dbReference type="OrthoDB" id="343811at2"/>
<dbReference type="AlphaFoldDB" id="A0A2M9ZJK5"/>
<proteinExistence type="predicted"/>